<reference evidence="2" key="2">
    <citation type="submission" date="2018-03" db="EMBL/GenBank/DDBJ databases">
        <title>The Triticum urartu genome reveals the dynamic nature of wheat genome evolution.</title>
        <authorList>
            <person name="Ling H."/>
            <person name="Ma B."/>
            <person name="Shi X."/>
            <person name="Liu H."/>
            <person name="Dong L."/>
            <person name="Sun H."/>
            <person name="Cao Y."/>
            <person name="Gao Q."/>
            <person name="Zheng S."/>
            <person name="Li Y."/>
            <person name="Yu Y."/>
            <person name="Du H."/>
            <person name="Qi M."/>
            <person name="Li Y."/>
            <person name="Yu H."/>
            <person name="Cui Y."/>
            <person name="Wang N."/>
            <person name="Chen C."/>
            <person name="Wu H."/>
            <person name="Zhao Y."/>
            <person name="Zhang J."/>
            <person name="Li Y."/>
            <person name="Zhou W."/>
            <person name="Zhang B."/>
            <person name="Hu W."/>
            <person name="Eijk M."/>
            <person name="Tang J."/>
            <person name="Witsenboer H."/>
            <person name="Zhao S."/>
            <person name="Li Z."/>
            <person name="Zhang A."/>
            <person name="Wang D."/>
            <person name="Liang C."/>
        </authorList>
    </citation>
    <scope>NUCLEOTIDE SEQUENCE [LARGE SCALE GENOMIC DNA]</scope>
    <source>
        <strain evidence="2">cv. G1812</strain>
    </source>
</reference>
<sequence length="104" mass="11656">MGRPCMIQALVFRRLSKGATEKKRNEKKRERSASKRGCEKRSGLLEYLGARTRVEATSAVCKTLSSATSISKRKRENVVHHEGKMHLDPAMGLCQLLTLQDGEL</sequence>
<name>A0A8R7V2T4_TRIUA</name>
<dbReference type="Proteomes" id="UP000015106">
    <property type="component" value="Chromosome 7"/>
</dbReference>
<keyword evidence="3" id="KW-1185">Reference proteome</keyword>
<feature type="compositionally biased region" description="Basic and acidic residues" evidence="1">
    <location>
        <begin position="19"/>
        <end position="37"/>
    </location>
</feature>
<dbReference type="EnsemblPlants" id="TuG1812G0700000339.01.T01">
    <property type="protein sequence ID" value="TuG1812G0700000339.01.T01"/>
    <property type="gene ID" value="TuG1812G0700000339.01"/>
</dbReference>
<evidence type="ECO:0000313" key="3">
    <source>
        <dbReference type="Proteomes" id="UP000015106"/>
    </source>
</evidence>
<accession>A0A8R7V2T4</accession>
<proteinExistence type="predicted"/>
<feature type="region of interest" description="Disordered" evidence="1">
    <location>
        <begin position="18"/>
        <end position="37"/>
    </location>
</feature>
<reference evidence="3" key="1">
    <citation type="journal article" date="2013" name="Nature">
        <title>Draft genome of the wheat A-genome progenitor Triticum urartu.</title>
        <authorList>
            <person name="Ling H.Q."/>
            <person name="Zhao S."/>
            <person name="Liu D."/>
            <person name="Wang J."/>
            <person name="Sun H."/>
            <person name="Zhang C."/>
            <person name="Fan H."/>
            <person name="Li D."/>
            <person name="Dong L."/>
            <person name="Tao Y."/>
            <person name="Gao C."/>
            <person name="Wu H."/>
            <person name="Li Y."/>
            <person name="Cui Y."/>
            <person name="Guo X."/>
            <person name="Zheng S."/>
            <person name="Wang B."/>
            <person name="Yu K."/>
            <person name="Liang Q."/>
            <person name="Yang W."/>
            <person name="Lou X."/>
            <person name="Chen J."/>
            <person name="Feng M."/>
            <person name="Jian J."/>
            <person name="Zhang X."/>
            <person name="Luo G."/>
            <person name="Jiang Y."/>
            <person name="Liu J."/>
            <person name="Wang Z."/>
            <person name="Sha Y."/>
            <person name="Zhang B."/>
            <person name="Wu H."/>
            <person name="Tang D."/>
            <person name="Shen Q."/>
            <person name="Xue P."/>
            <person name="Zou S."/>
            <person name="Wang X."/>
            <person name="Liu X."/>
            <person name="Wang F."/>
            <person name="Yang Y."/>
            <person name="An X."/>
            <person name="Dong Z."/>
            <person name="Zhang K."/>
            <person name="Zhang X."/>
            <person name="Luo M.C."/>
            <person name="Dvorak J."/>
            <person name="Tong Y."/>
            <person name="Wang J."/>
            <person name="Yang H."/>
            <person name="Li Z."/>
            <person name="Wang D."/>
            <person name="Zhang A."/>
            <person name="Wang J."/>
        </authorList>
    </citation>
    <scope>NUCLEOTIDE SEQUENCE</scope>
    <source>
        <strain evidence="3">cv. G1812</strain>
    </source>
</reference>
<dbReference type="Gramene" id="TuG1812G0700000339.01.T01">
    <property type="protein sequence ID" value="TuG1812G0700000339.01.T01"/>
    <property type="gene ID" value="TuG1812G0700000339.01"/>
</dbReference>
<dbReference type="AlphaFoldDB" id="A0A8R7V2T4"/>
<protein>
    <submittedName>
        <fullName evidence="2">Uncharacterized protein</fullName>
    </submittedName>
</protein>
<organism evidence="2 3">
    <name type="scientific">Triticum urartu</name>
    <name type="common">Red wild einkorn</name>
    <name type="synonym">Crithodium urartu</name>
    <dbReference type="NCBI Taxonomy" id="4572"/>
    <lineage>
        <taxon>Eukaryota</taxon>
        <taxon>Viridiplantae</taxon>
        <taxon>Streptophyta</taxon>
        <taxon>Embryophyta</taxon>
        <taxon>Tracheophyta</taxon>
        <taxon>Spermatophyta</taxon>
        <taxon>Magnoliopsida</taxon>
        <taxon>Liliopsida</taxon>
        <taxon>Poales</taxon>
        <taxon>Poaceae</taxon>
        <taxon>BOP clade</taxon>
        <taxon>Pooideae</taxon>
        <taxon>Triticodae</taxon>
        <taxon>Triticeae</taxon>
        <taxon>Triticinae</taxon>
        <taxon>Triticum</taxon>
    </lineage>
</organism>
<evidence type="ECO:0000313" key="2">
    <source>
        <dbReference type="EnsemblPlants" id="TuG1812G0700000339.01.T01"/>
    </source>
</evidence>
<reference evidence="2" key="3">
    <citation type="submission" date="2022-06" db="UniProtKB">
        <authorList>
            <consortium name="EnsemblPlants"/>
        </authorList>
    </citation>
    <scope>IDENTIFICATION</scope>
</reference>
<evidence type="ECO:0000256" key="1">
    <source>
        <dbReference type="SAM" id="MobiDB-lite"/>
    </source>
</evidence>